<dbReference type="VEuPathDB" id="FungiDB:FUN_016180"/>
<dbReference type="AlphaFoldDB" id="A0A2I1G232"/>
<organism evidence="1 2">
    <name type="scientific">Rhizophagus irregularis</name>
    <dbReference type="NCBI Taxonomy" id="588596"/>
    <lineage>
        <taxon>Eukaryota</taxon>
        <taxon>Fungi</taxon>
        <taxon>Fungi incertae sedis</taxon>
        <taxon>Mucoromycota</taxon>
        <taxon>Glomeromycotina</taxon>
        <taxon>Glomeromycetes</taxon>
        <taxon>Glomerales</taxon>
        <taxon>Glomeraceae</taxon>
        <taxon>Rhizophagus</taxon>
    </lineage>
</organism>
<dbReference type="Proteomes" id="UP000234323">
    <property type="component" value="Unassembled WGS sequence"/>
</dbReference>
<dbReference type="VEuPathDB" id="FungiDB:RhiirFUN_011233"/>
<dbReference type="EMBL" id="LLXI01000112">
    <property type="protein sequence ID" value="PKY40684.1"/>
    <property type="molecule type" value="Genomic_DNA"/>
</dbReference>
<comment type="caution">
    <text evidence="1">The sequence shown here is derived from an EMBL/GenBank/DDBJ whole genome shotgun (WGS) entry which is preliminary data.</text>
</comment>
<keyword evidence="2" id="KW-1185">Reference proteome</keyword>
<reference evidence="1 2" key="1">
    <citation type="submission" date="2015-10" db="EMBL/GenBank/DDBJ databases">
        <title>Genome analyses suggest a sexual origin of heterokaryosis in a supposedly ancient asexual fungus.</title>
        <authorList>
            <person name="Ropars J."/>
            <person name="Sedzielewska K."/>
            <person name="Noel J."/>
            <person name="Charron P."/>
            <person name="Farinelli L."/>
            <person name="Marton T."/>
            <person name="Kruger M."/>
            <person name="Pelin A."/>
            <person name="Brachmann A."/>
            <person name="Corradi N."/>
        </authorList>
    </citation>
    <scope>NUCLEOTIDE SEQUENCE [LARGE SCALE GENOMIC DNA]</scope>
    <source>
        <strain evidence="1 2">A4</strain>
    </source>
</reference>
<name>A0A2I1G232_9GLOM</name>
<evidence type="ECO:0000313" key="1">
    <source>
        <dbReference type="EMBL" id="PKY40684.1"/>
    </source>
</evidence>
<gene>
    <name evidence="1" type="ORF">RhiirA4_395013</name>
</gene>
<dbReference type="VEuPathDB" id="FungiDB:RhiirA1_533420"/>
<protein>
    <submittedName>
        <fullName evidence="1">Uncharacterized protein</fullName>
    </submittedName>
</protein>
<accession>A0A2I1G232</accession>
<proteinExistence type="predicted"/>
<evidence type="ECO:0000313" key="2">
    <source>
        <dbReference type="Proteomes" id="UP000234323"/>
    </source>
</evidence>
<sequence>MTIQSPDMHDGLGVSAIGHFSMHVDNNGGDHKFFDKPQWVNGCSCSSCENIPVQYTFQKEFDLPTPTKGTWFDIWISIYWSCINVSARRSCQSQDVHYYGYVMSSRN</sequence>